<feature type="domain" description="Xylose isomerase-like TIM barrel" evidence="1">
    <location>
        <begin position="55"/>
        <end position="269"/>
    </location>
</feature>
<accession>A0A1C5GGX2</accession>
<dbReference type="RefSeq" id="WP_089002538.1">
    <property type="nucleotide sequence ID" value="NZ_JBFAAC010000007.1"/>
</dbReference>
<proteinExistence type="predicted"/>
<dbReference type="GeneID" id="95805028"/>
<evidence type="ECO:0000313" key="3">
    <source>
        <dbReference type="Proteomes" id="UP000198251"/>
    </source>
</evidence>
<dbReference type="PANTHER" id="PTHR12110:SF53">
    <property type="entry name" value="BLR5974 PROTEIN"/>
    <property type="match status" value="1"/>
</dbReference>
<dbReference type="AlphaFoldDB" id="A0A1C5GGX2"/>
<organism evidence="2 3">
    <name type="scientific">Micromonospora echinofusca</name>
    <dbReference type="NCBI Taxonomy" id="47858"/>
    <lineage>
        <taxon>Bacteria</taxon>
        <taxon>Bacillati</taxon>
        <taxon>Actinomycetota</taxon>
        <taxon>Actinomycetes</taxon>
        <taxon>Micromonosporales</taxon>
        <taxon>Micromonosporaceae</taxon>
        <taxon>Micromonospora</taxon>
    </lineage>
</organism>
<dbReference type="Pfam" id="PF01261">
    <property type="entry name" value="AP_endonuc_2"/>
    <property type="match status" value="1"/>
</dbReference>
<evidence type="ECO:0000313" key="2">
    <source>
        <dbReference type="EMBL" id="SCG19008.1"/>
    </source>
</evidence>
<dbReference type="SUPFAM" id="SSF51658">
    <property type="entry name" value="Xylose isomerase-like"/>
    <property type="match status" value="1"/>
</dbReference>
<dbReference type="PANTHER" id="PTHR12110">
    <property type="entry name" value="HYDROXYPYRUVATE ISOMERASE"/>
    <property type="match status" value="1"/>
</dbReference>
<dbReference type="Proteomes" id="UP000198251">
    <property type="component" value="Chromosome I"/>
</dbReference>
<sequence length="295" mass="32475">MQFGFSSYSFYQHLRTGRMSLLEVIDWIGASDATHMEIATVSLSPEISNDTSTLDQDPGFVQEIKTRAADQGVTLSNLVVPADLLGEDAAKNMARVKRHIEVAAALDITLFRHDVAKWAHRAKDVAEFEALLPRMVEACKEIARYAAPYGITTSVENHGLLMNGGERVRRLIHLVDEPNFKTTLDVGNFMSVDDNPVVSVAENAPYASIVHLKDFYVRSQYPGDGWHHTPGGTYLLGSIVGYGDLDMRRIVRGIVDAGYDGFVSIEFEGIEECLMANPIGLANAKRLFAEAEAAK</sequence>
<gene>
    <name evidence="2" type="ORF">GA0070610_5366</name>
</gene>
<dbReference type="GO" id="GO:0016853">
    <property type="term" value="F:isomerase activity"/>
    <property type="evidence" value="ECO:0007669"/>
    <property type="project" value="UniProtKB-KW"/>
</dbReference>
<evidence type="ECO:0000259" key="1">
    <source>
        <dbReference type="Pfam" id="PF01261"/>
    </source>
</evidence>
<protein>
    <submittedName>
        <fullName evidence="2">Sugar phosphate isomerase/epimerase</fullName>
    </submittedName>
</protein>
<dbReference type="InterPro" id="IPR036237">
    <property type="entry name" value="Xyl_isomerase-like_sf"/>
</dbReference>
<name>A0A1C5GGX2_MICEH</name>
<keyword evidence="2" id="KW-0413">Isomerase</keyword>
<dbReference type="EMBL" id="LT607733">
    <property type="protein sequence ID" value="SCG19008.1"/>
    <property type="molecule type" value="Genomic_DNA"/>
</dbReference>
<dbReference type="InterPro" id="IPR013022">
    <property type="entry name" value="Xyl_isomerase-like_TIM-brl"/>
</dbReference>
<dbReference type="InterPro" id="IPR050312">
    <property type="entry name" value="IolE/XylAMocC-like"/>
</dbReference>
<reference evidence="2 3" key="1">
    <citation type="submission" date="2016-06" db="EMBL/GenBank/DDBJ databases">
        <authorList>
            <person name="Kjaerup R.B."/>
            <person name="Dalgaard T.S."/>
            <person name="Juul-Madsen H.R."/>
        </authorList>
    </citation>
    <scope>NUCLEOTIDE SEQUENCE [LARGE SCALE GENOMIC DNA]</scope>
    <source>
        <strain evidence="2 3">DSM 43913</strain>
    </source>
</reference>
<keyword evidence="3" id="KW-1185">Reference proteome</keyword>
<dbReference type="Gene3D" id="3.20.20.150">
    <property type="entry name" value="Divalent-metal-dependent TIM barrel enzymes"/>
    <property type="match status" value="1"/>
</dbReference>